<accession>A0ABQ8IFS3</accession>
<gene>
    <name evidence="2" type="ORF">JRO89_XS02G0101600</name>
</gene>
<dbReference type="PANTHER" id="PTHR47481:SF22">
    <property type="entry name" value="RETROTRANSPOSON GAG DOMAIN-CONTAINING PROTEIN"/>
    <property type="match status" value="1"/>
</dbReference>
<organism evidence="2 3">
    <name type="scientific">Xanthoceras sorbifolium</name>
    <dbReference type="NCBI Taxonomy" id="99658"/>
    <lineage>
        <taxon>Eukaryota</taxon>
        <taxon>Viridiplantae</taxon>
        <taxon>Streptophyta</taxon>
        <taxon>Embryophyta</taxon>
        <taxon>Tracheophyta</taxon>
        <taxon>Spermatophyta</taxon>
        <taxon>Magnoliopsida</taxon>
        <taxon>eudicotyledons</taxon>
        <taxon>Gunneridae</taxon>
        <taxon>Pentapetalae</taxon>
        <taxon>rosids</taxon>
        <taxon>malvids</taxon>
        <taxon>Sapindales</taxon>
        <taxon>Sapindaceae</taxon>
        <taxon>Xanthoceroideae</taxon>
        <taxon>Xanthoceras</taxon>
    </lineage>
</organism>
<feature type="region of interest" description="Disordered" evidence="1">
    <location>
        <begin position="156"/>
        <end position="204"/>
    </location>
</feature>
<sequence>MEAKFSKMISLNSTNYHILRNKMKDLLFVTKMHLPFVDNNVYNHICNETHARMLWSKLEQLYASKTGNNKLFYLTKLMQLKYKEGTSIVDHLNEMQGILDQLSRMGINFDDEVFALMMLVSLPESSETLKISITNTAPNGAVNMELVKSGILNEEMKRRSQTSSSSSHPNVLVTDSRGRSKSGEQKPRGKSRGKSNKYANIECHHSKKKGHIKKFCRKFKSEQGKNKRKEVKKDDNNQTIEDINKVEKDVPSTSGDSTDLELVPPTPVPRQVGEEGQVDEPDEDDAPI</sequence>
<feature type="compositionally biased region" description="Acidic residues" evidence="1">
    <location>
        <begin position="276"/>
        <end position="288"/>
    </location>
</feature>
<proteinExistence type="predicted"/>
<dbReference type="Pfam" id="PF14223">
    <property type="entry name" value="Retrotran_gag_2"/>
    <property type="match status" value="1"/>
</dbReference>
<evidence type="ECO:0000313" key="3">
    <source>
        <dbReference type="Proteomes" id="UP000827721"/>
    </source>
</evidence>
<feature type="compositionally biased region" description="Basic and acidic residues" evidence="1">
    <location>
        <begin position="176"/>
        <end position="187"/>
    </location>
</feature>
<dbReference type="Proteomes" id="UP000827721">
    <property type="component" value="Unassembled WGS sequence"/>
</dbReference>
<evidence type="ECO:0000256" key="1">
    <source>
        <dbReference type="SAM" id="MobiDB-lite"/>
    </source>
</evidence>
<keyword evidence="3" id="KW-1185">Reference proteome</keyword>
<protein>
    <recommendedName>
        <fullName evidence="4">Retrovirus-related Pol polyprotein from transposon TNT 1-94</fullName>
    </recommendedName>
</protein>
<reference evidence="2 3" key="1">
    <citation type="submission" date="2021-02" db="EMBL/GenBank/DDBJ databases">
        <title>Plant Genome Project.</title>
        <authorList>
            <person name="Zhang R.-G."/>
        </authorList>
    </citation>
    <scope>NUCLEOTIDE SEQUENCE [LARGE SCALE GENOMIC DNA]</scope>
    <source>
        <tissue evidence="2">Leaves</tissue>
    </source>
</reference>
<comment type="caution">
    <text evidence="2">The sequence shown here is derived from an EMBL/GenBank/DDBJ whole genome shotgun (WGS) entry which is preliminary data.</text>
</comment>
<feature type="region of interest" description="Disordered" evidence="1">
    <location>
        <begin position="220"/>
        <end position="288"/>
    </location>
</feature>
<dbReference type="EMBL" id="JAFEMO010000002">
    <property type="protein sequence ID" value="KAH7575410.1"/>
    <property type="molecule type" value="Genomic_DNA"/>
</dbReference>
<name>A0ABQ8IFS3_9ROSI</name>
<feature type="compositionally biased region" description="Basic and acidic residues" evidence="1">
    <location>
        <begin position="220"/>
        <end position="250"/>
    </location>
</feature>
<evidence type="ECO:0000313" key="2">
    <source>
        <dbReference type="EMBL" id="KAH7575410.1"/>
    </source>
</evidence>
<evidence type="ECO:0008006" key="4">
    <source>
        <dbReference type="Google" id="ProtNLM"/>
    </source>
</evidence>
<dbReference type="PANTHER" id="PTHR47481">
    <property type="match status" value="1"/>
</dbReference>